<keyword evidence="8" id="KW-1185">Reference proteome</keyword>
<feature type="transmembrane region" description="Helical" evidence="5">
    <location>
        <begin position="358"/>
        <end position="382"/>
    </location>
</feature>
<dbReference type="EMBL" id="JAAGWZ010000001">
    <property type="protein sequence ID" value="NEM90418.1"/>
    <property type="molecule type" value="Genomic_DNA"/>
</dbReference>
<comment type="subcellular location">
    <subcellularLocation>
        <location evidence="1">Cell membrane</location>
        <topology evidence="1">Multi-pass membrane protein</topology>
    </subcellularLocation>
</comment>
<feature type="transmembrane region" description="Helical" evidence="5">
    <location>
        <begin position="18"/>
        <end position="41"/>
    </location>
</feature>
<dbReference type="InterPro" id="IPR011701">
    <property type="entry name" value="MFS"/>
</dbReference>
<evidence type="ECO:0000256" key="1">
    <source>
        <dbReference type="ARBA" id="ARBA00004651"/>
    </source>
</evidence>
<protein>
    <submittedName>
        <fullName evidence="7">MFS transporter</fullName>
    </submittedName>
</protein>
<feature type="transmembrane region" description="Helical" evidence="5">
    <location>
        <begin position="264"/>
        <end position="288"/>
    </location>
</feature>
<feature type="domain" description="Major facilitator superfamily (MFS) profile" evidence="6">
    <location>
        <begin position="19"/>
        <end position="452"/>
    </location>
</feature>
<feature type="transmembrane region" description="Helical" evidence="5">
    <location>
        <begin position="328"/>
        <end position="352"/>
    </location>
</feature>
<feature type="transmembrane region" description="Helical" evidence="5">
    <location>
        <begin position="231"/>
        <end position="252"/>
    </location>
</feature>
<dbReference type="PANTHER" id="PTHR23501">
    <property type="entry name" value="MAJOR FACILITATOR SUPERFAMILY"/>
    <property type="match status" value="1"/>
</dbReference>
<dbReference type="SUPFAM" id="SSF103473">
    <property type="entry name" value="MFS general substrate transporter"/>
    <property type="match status" value="1"/>
</dbReference>
<dbReference type="InterPro" id="IPR036259">
    <property type="entry name" value="MFS_trans_sf"/>
</dbReference>
<feature type="transmembrane region" description="Helical" evidence="5">
    <location>
        <begin position="423"/>
        <end position="445"/>
    </location>
</feature>
<dbReference type="PANTHER" id="PTHR23501:SF154">
    <property type="entry name" value="MULTIDRUG-EFFLUX TRANSPORTER RV1634-RELATED"/>
    <property type="match status" value="1"/>
</dbReference>
<evidence type="ECO:0000256" key="3">
    <source>
        <dbReference type="ARBA" id="ARBA00022989"/>
    </source>
</evidence>
<feature type="transmembrane region" description="Helical" evidence="5">
    <location>
        <begin position="170"/>
        <end position="189"/>
    </location>
</feature>
<dbReference type="Gene3D" id="1.20.1250.20">
    <property type="entry name" value="MFS general substrate transporter like domains"/>
    <property type="match status" value="1"/>
</dbReference>
<accession>A0A7C9TP47</accession>
<evidence type="ECO:0000256" key="4">
    <source>
        <dbReference type="ARBA" id="ARBA00023136"/>
    </source>
</evidence>
<keyword evidence="4 5" id="KW-0472">Membrane</keyword>
<organism evidence="7 8">
    <name type="scientific">Galbitalea soli</name>
    <dbReference type="NCBI Taxonomy" id="1268042"/>
    <lineage>
        <taxon>Bacteria</taxon>
        <taxon>Bacillati</taxon>
        <taxon>Actinomycetota</taxon>
        <taxon>Actinomycetes</taxon>
        <taxon>Micrococcales</taxon>
        <taxon>Microbacteriaceae</taxon>
        <taxon>Galbitalea</taxon>
    </lineage>
</organism>
<feature type="transmembrane region" description="Helical" evidence="5">
    <location>
        <begin position="394"/>
        <end position="417"/>
    </location>
</feature>
<feature type="transmembrane region" description="Helical" evidence="5">
    <location>
        <begin position="53"/>
        <end position="73"/>
    </location>
</feature>
<reference evidence="7 8" key="1">
    <citation type="journal article" date="2014" name="Int. J. Syst. Evol. Microbiol.">
        <title>Description of Galbitalea soli gen. nov., sp. nov., and Frondihabitans sucicola sp. nov.</title>
        <authorList>
            <person name="Kim S.J."/>
            <person name="Lim J.M."/>
            <person name="Ahn J.H."/>
            <person name="Weon H.Y."/>
            <person name="Hamada M."/>
            <person name="Suzuki K."/>
            <person name="Ahn T.Y."/>
            <person name="Kwon S.W."/>
        </authorList>
    </citation>
    <scope>NUCLEOTIDE SEQUENCE [LARGE SCALE GENOMIC DNA]</scope>
    <source>
        <strain evidence="7 8">NBRC 108727</strain>
    </source>
</reference>
<dbReference type="Pfam" id="PF07690">
    <property type="entry name" value="MFS_1"/>
    <property type="match status" value="1"/>
</dbReference>
<feature type="transmembrane region" description="Helical" evidence="5">
    <location>
        <begin position="113"/>
        <end position="130"/>
    </location>
</feature>
<evidence type="ECO:0000259" key="6">
    <source>
        <dbReference type="PROSITE" id="PS50850"/>
    </source>
</evidence>
<feature type="transmembrane region" description="Helical" evidence="5">
    <location>
        <begin position="209"/>
        <end position="225"/>
    </location>
</feature>
<evidence type="ECO:0000256" key="2">
    <source>
        <dbReference type="ARBA" id="ARBA00022692"/>
    </source>
</evidence>
<feature type="transmembrane region" description="Helical" evidence="5">
    <location>
        <begin position="85"/>
        <end position="107"/>
    </location>
</feature>
<keyword evidence="2 5" id="KW-0812">Transmembrane</keyword>
<dbReference type="AlphaFoldDB" id="A0A7C9TP47"/>
<keyword evidence="3 5" id="KW-1133">Transmembrane helix</keyword>
<dbReference type="PROSITE" id="PS50850">
    <property type="entry name" value="MFS"/>
    <property type="match status" value="1"/>
</dbReference>
<dbReference type="Proteomes" id="UP000479756">
    <property type="component" value="Unassembled WGS sequence"/>
</dbReference>
<dbReference type="GO" id="GO:0005886">
    <property type="term" value="C:plasma membrane"/>
    <property type="evidence" value="ECO:0007669"/>
    <property type="project" value="UniProtKB-SubCell"/>
</dbReference>
<dbReference type="GO" id="GO:0022857">
    <property type="term" value="F:transmembrane transporter activity"/>
    <property type="evidence" value="ECO:0007669"/>
    <property type="project" value="InterPro"/>
</dbReference>
<dbReference type="RefSeq" id="WP_163472070.1">
    <property type="nucleotide sequence ID" value="NZ_JAAGWZ010000001.1"/>
</dbReference>
<dbReference type="InterPro" id="IPR020846">
    <property type="entry name" value="MFS_dom"/>
</dbReference>
<evidence type="ECO:0000313" key="7">
    <source>
        <dbReference type="EMBL" id="NEM90418.1"/>
    </source>
</evidence>
<proteinExistence type="predicted"/>
<gene>
    <name evidence="7" type="ORF">G3T37_03510</name>
</gene>
<evidence type="ECO:0000313" key="8">
    <source>
        <dbReference type="Proteomes" id="UP000479756"/>
    </source>
</evidence>
<name>A0A7C9TP47_9MICO</name>
<feature type="transmembrane region" description="Helical" evidence="5">
    <location>
        <begin position="294"/>
        <end position="316"/>
    </location>
</feature>
<feature type="transmembrane region" description="Helical" evidence="5">
    <location>
        <begin position="142"/>
        <end position="164"/>
    </location>
</feature>
<comment type="caution">
    <text evidence="7">The sequence shown here is derived from an EMBL/GenBank/DDBJ whole genome shotgun (WGS) entry which is preliminary data.</text>
</comment>
<evidence type="ECO:0000256" key="5">
    <source>
        <dbReference type="SAM" id="Phobius"/>
    </source>
</evidence>
<sequence>MAAGATAAARILDREHRLVTLGAFALCFLAAFENLAVTTVMPTISRELNGAELYAVAFAGPLALGVVGMVVAGAWSDRTGPRTPLISAAVLFLLGIAVAGAAPTMAWLVVGRLLYGMAGGAVTVTLYVVVARAYPEELRPRMFGGFAAMWILPALVGPAIAGAVASAVGWRWVFFGVLALVVAATGMIVPATRGIRRSDSDAGWQPARIAWSVVLAIAVLALSLSSQVGGLATPAVALVAIVLVAIAVRPLIPPGTLRSRRGLPSVVLTRAAVSGAYFGGEIYLPYLFTVRDGLSPALAGLSLTGAGVAWGLTSLWQGRRGASSDPRAGIRWGALAVLVSLATGLLTVALGLPPWVAIAGWTIGGAGMGACWPRLAVLALGYSAPEEQGFTSSALAIADAIGPGVVLATVGIVFDAVRPADTLLAFALVFAASVLVAALGIVVSARVRPRETAGRLVP</sequence>